<dbReference type="OrthoDB" id="2163447at2"/>
<dbReference type="InterPro" id="IPR055729">
    <property type="entry name" value="DUF7305"/>
</dbReference>
<feature type="transmembrane region" description="Helical" evidence="1">
    <location>
        <begin position="21"/>
        <end position="43"/>
    </location>
</feature>
<reference evidence="4" key="1">
    <citation type="submission" date="2019-11" db="EMBL/GenBank/DDBJ databases">
        <authorList>
            <person name="Li J."/>
        </authorList>
    </citation>
    <scope>NUCLEOTIDE SEQUENCE</scope>
    <source>
        <strain evidence="4">B6B</strain>
    </source>
</reference>
<dbReference type="AlphaFoldDB" id="A0A6A8DB69"/>
<keyword evidence="5" id="KW-1185">Reference proteome</keyword>
<keyword evidence="1" id="KW-1133">Transmembrane helix</keyword>
<evidence type="ECO:0000259" key="3">
    <source>
        <dbReference type="Pfam" id="PF23981"/>
    </source>
</evidence>
<evidence type="ECO:0000256" key="1">
    <source>
        <dbReference type="SAM" id="Phobius"/>
    </source>
</evidence>
<gene>
    <name evidence="4" type="ORF">GH741_09725</name>
</gene>
<evidence type="ECO:0000313" key="4">
    <source>
        <dbReference type="EMBL" id="MRH42963.1"/>
    </source>
</evidence>
<feature type="domain" description="DUF7305" evidence="3">
    <location>
        <begin position="291"/>
        <end position="400"/>
    </location>
</feature>
<proteinExistence type="predicted"/>
<accession>A0A6A8DB69</accession>
<dbReference type="RefSeq" id="WP_153736607.1">
    <property type="nucleotide sequence ID" value="NZ_WJNG01000007.1"/>
</dbReference>
<dbReference type="Proteomes" id="UP000799092">
    <property type="component" value="Unassembled WGS sequence"/>
</dbReference>
<sequence length="481" mass="51352">MKRNLWRRVQILLNNERGVTLVMVLMVLMVLSVLGLGLLGTAVSNANLSSVDRDHQSTYYIAEAGATERLSEIKSKVAGVYDETSNEAAFYNQLENEMLGSVLNDKFEPHFGDQPQASVNVEIETVGNPRKYKIISLGTIGKRTRTVERMFTVDWQPKGGLNIPQNMAAYTNTTISLTGGATIDGNIGTNSSEANSIELKGGASIINGVVYVPEPALDIALDNGSDVDVSVSAKPPTPLKLPPFPNIPTFPVYPDSQVDGYNVIENGALRVNQKTTNGYVLNLTDNTSFTEIEIKNDKVLTINTNNSDKTIVVDDLYIQQGNLNIEGSGKLTIYVLNSISMGGGGTINDNGDIGKLNIYYSGTDEVKLAGSQKIYGSLFAESADINITGGSGFLGHILTGGNNLEISGSTYIPTLFFAPNADVQLKGGGEVEGAIISHSLSAVGGTNLKFSEPDTIDIPFGSNTSGDSPENLLQIGTIKEK</sequence>
<evidence type="ECO:0000313" key="5">
    <source>
        <dbReference type="Proteomes" id="UP000799092"/>
    </source>
</evidence>
<organism evidence="4 5">
    <name type="scientific">Aquibacillus halophilus</name>
    <dbReference type="NCBI Taxonomy" id="930132"/>
    <lineage>
        <taxon>Bacteria</taxon>
        <taxon>Bacillati</taxon>
        <taxon>Bacillota</taxon>
        <taxon>Bacilli</taxon>
        <taxon>Bacillales</taxon>
        <taxon>Bacillaceae</taxon>
        <taxon>Aquibacillus</taxon>
    </lineage>
</organism>
<evidence type="ECO:0000259" key="2">
    <source>
        <dbReference type="Pfam" id="PF14341"/>
    </source>
</evidence>
<comment type="caution">
    <text evidence="4">The sequence shown here is derived from an EMBL/GenBank/DDBJ whole genome shotgun (WGS) entry which is preliminary data.</text>
</comment>
<dbReference type="EMBL" id="WJNG01000007">
    <property type="protein sequence ID" value="MRH42963.1"/>
    <property type="molecule type" value="Genomic_DNA"/>
</dbReference>
<dbReference type="InterPro" id="IPR025746">
    <property type="entry name" value="PilX_N_dom"/>
</dbReference>
<keyword evidence="1" id="KW-0812">Transmembrane</keyword>
<dbReference type="Pfam" id="PF23981">
    <property type="entry name" value="DUF7305"/>
    <property type="match status" value="1"/>
</dbReference>
<feature type="domain" description="Type 4 fimbrial biogenesis protein PilX N-terminal" evidence="2">
    <location>
        <begin position="17"/>
        <end position="65"/>
    </location>
</feature>
<dbReference type="Pfam" id="PF14341">
    <property type="entry name" value="PilX_N"/>
    <property type="match status" value="1"/>
</dbReference>
<keyword evidence="1" id="KW-0472">Membrane</keyword>
<name>A0A6A8DB69_9BACI</name>
<protein>
    <submittedName>
        <fullName evidence="4">Uncharacterized protein</fullName>
    </submittedName>
</protein>